<dbReference type="Gene3D" id="1.25.40.10">
    <property type="entry name" value="Tetratricopeptide repeat domain"/>
    <property type="match status" value="2"/>
</dbReference>
<dbReference type="InterPro" id="IPR011990">
    <property type="entry name" value="TPR-like_helical_dom_sf"/>
</dbReference>
<dbReference type="GO" id="GO:0003729">
    <property type="term" value="F:mRNA binding"/>
    <property type="evidence" value="ECO:0007669"/>
    <property type="project" value="UniProtKB-ARBA"/>
</dbReference>
<evidence type="ECO:0000256" key="2">
    <source>
        <dbReference type="ARBA" id="ARBA00022737"/>
    </source>
</evidence>
<dbReference type="Pfam" id="PF01535">
    <property type="entry name" value="PPR"/>
    <property type="match status" value="1"/>
</dbReference>
<sequence>MAARSLRCFQFLLLKPLQFQNPSKCSIRASLLFIIRESSSLSSIAPKDDLRSRILRLRFPRKSASAELQRWVGEGGKAALPELRRIALELRKSQRYKHALEILTWMEDHGNFRMSPADHAIRLELIIEVQSLAEAEDYFENIHDHSSQKAACLPLLHSYVKQRAVEKAESLMSKLQSLGLTVNPHPFNEMMKLYMATDQFKKVPLVIQQMKHSNIPLNVLSYNLWMGACYAVSGIGSAEMVYREMMNDKIVEVGWSTDSTIANIYIRSGLNDKALKALRIAERKLSVRNRLGFFFLITLYASLNNKDGVLRLWEASKQVAGRMTCANYMCILSCLVKLDDVGEAERVFETWESECRKYDVRVSNILLGAYVRRRWMDKAESLHLHTLEKGGQPNYKTWEILMEGWVRNDQMDKAIMAMKKGFSMLKGCHWRPPPYIVMAIAKHFEEQGSAEDARKYVRVLRQLNLVSLPVYKSLLRTHIRTQRPAPEVLEMMISDRIEWDEETSTLMQCLSKMNEDGVVKF</sequence>
<protein>
    <submittedName>
        <fullName evidence="3">Pentatricopeptide repeat</fullName>
    </submittedName>
</protein>
<name>A0A443PGR2_9MAGN</name>
<proteinExistence type="inferred from homology"/>
<dbReference type="OrthoDB" id="1146105at2759"/>
<dbReference type="PANTHER" id="PTHR45717:SF13">
    <property type="entry name" value="OS02G0796400 PROTEIN"/>
    <property type="match status" value="1"/>
</dbReference>
<dbReference type="PANTHER" id="PTHR45717">
    <property type="entry name" value="OS12G0527900 PROTEIN"/>
    <property type="match status" value="1"/>
</dbReference>
<evidence type="ECO:0000313" key="3">
    <source>
        <dbReference type="EMBL" id="RWR89968.1"/>
    </source>
</evidence>
<dbReference type="Proteomes" id="UP000283530">
    <property type="component" value="Unassembled WGS sequence"/>
</dbReference>
<keyword evidence="4" id="KW-1185">Reference proteome</keyword>
<dbReference type="InterPro" id="IPR002885">
    <property type="entry name" value="PPR_rpt"/>
</dbReference>
<dbReference type="STRING" id="337451.A0A443PGR2"/>
<evidence type="ECO:0000313" key="4">
    <source>
        <dbReference type="Proteomes" id="UP000283530"/>
    </source>
</evidence>
<organism evidence="3 4">
    <name type="scientific">Cinnamomum micranthum f. kanehirae</name>
    <dbReference type="NCBI Taxonomy" id="337451"/>
    <lineage>
        <taxon>Eukaryota</taxon>
        <taxon>Viridiplantae</taxon>
        <taxon>Streptophyta</taxon>
        <taxon>Embryophyta</taxon>
        <taxon>Tracheophyta</taxon>
        <taxon>Spermatophyta</taxon>
        <taxon>Magnoliopsida</taxon>
        <taxon>Magnoliidae</taxon>
        <taxon>Laurales</taxon>
        <taxon>Lauraceae</taxon>
        <taxon>Cinnamomum</taxon>
    </lineage>
</organism>
<evidence type="ECO:0000256" key="1">
    <source>
        <dbReference type="ARBA" id="ARBA00007626"/>
    </source>
</evidence>
<reference evidence="3 4" key="1">
    <citation type="journal article" date="2019" name="Nat. Plants">
        <title>Stout camphor tree genome fills gaps in understanding of flowering plant genome evolution.</title>
        <authorList>
            <person name="Chaw S.M."/>
            <person name="Liu Y.C."/>
            <person name="Wu Y.W."/>
            <person name="Wang H.Y."/>
            <person name="Lin C.I."/>
            <person name="Wu C.S."/>
            <person name="Ke H.M."/>
            <person name="Chang L.Y."/>
            <person name="Hsu C.Y."/>
            <person name="Yang H.T."/>
            <person name="Sudianto E."/>
            <person name="Hsu M.H."/>
            <person name="Wu K.P."/>
            <person name="Wang L.N."/>
            <person name="Leebens-Mack J.H."/>
            <person name="Tsai I.J."/>
        </authorList>
    </citation>
    <scope>NUCLEOTIDE SEQUENCE [LARGE SCALE GENOMIC DNA]</scope>
    <source>
        <strain evidence="4">cv. Chaw 1501</strain>
        <tissue evidence="3">Young leaves</tissue>
    </source>
</reference>
<dbReference type="EMBL" id="QPKB01000008">
    <property type="protein sequence ID" value="RWR89968.1"/>
    <property type="molecule type" value="Genomic_DNA"/>
</dbReference>
<keyword evidence="2" id="KW-0677">Repeat</keyword>
<comment type="similarity">
    <text evidence="1">Belongs to the PPR family. P subfamily.</text>
</comment>
<dbReference type="GO" id="GO:0005739">
    <property type="term" value="C:mitochondrion"/>
    <property type="evidence" value="ECO:0007669"/>
    <property type="project" value="TreeGrafter"/>
</dbReference>
<comment type="caution">
    <text evidence="3">The sequence shown here is derived from an EMBL/GenBank/DDBJ whole genome shotgun (WGS) entry which is preliminary data.</text>
</comment>
<gene>
    <name evidence="3" type="ORF">CKAN_01904300</name>
</gene>
<dbReference type="AlphaFoldDB" id="A0A443PGR2"/>
<dbReference type="Pfam" id="PF13812">
    <property type="entry name" value="PPR_3"/>
    <property type="match status" value="1"/>
</dbReference>
<accession>A0A443PGR2</accession>